<dbReference type="AlphaFoldDB" id="A0A5D3BMG6"/>
<dbReference type="EMBL" id="SSTE01023130">
    <property type="protein sequence ID" value="KAA0025488.1"/>
    <property type="molecule type" value="Genomic_DNA"/>
</dbReference>
<name>A0A5D3BMG6_CUCMM</name>
<dbReference type="SUPFAM" id="SSF54236">
    <property type="entry name" value="Ubiquitin-like"/>
    <property type="match status" value="1"/>
</dbReference>
<sequence length="75" mass="8603">MFVRTFDGEKFSLEVEPTDTIADVKDQMEALNEVPSDSQRLLFGGKTLEDHKALEHYNIEKDSTLYLIFRVYGGC</sequence>
<dbReference type="EMBL" id="SSTD01016830">
    <property type="protein sequence ID" value="TYK00377.1"/>
    <property type="molecule type" value="Genomic_DNA"/>
</dbReference>
<dbReference type="PANTHER" id="PTHR10666">
    <property type="entry name" value="UBIQUITIN"/>
    <property type="match status" value="1"/>
</dbReference>
<dbReference type="SMART" id="SM00213">
    <property type="entry name" value="UBQ"/>
    <property type="match status" value="1"/>
</dbReference>
<protein>
    <submittedName>
        <fullName evidence="3 4">Ubiquitin C variant 1</fullName>
    </submittedName>
</protein>
<keyword evidence="1" id="KW-1017">Isopeptide bond</keyword>
<evidence type="ECO:0000313" key="3">
    <source>
        <dbReference type="EMBL" id="KAA0025488.1"/>
    </source>
</evidence>
<dbReference type="Pfam" id="PF00240">
    <property type="entry name" value="ubiquitin"/>
    <property type="match status" value="1"/>
</dbReference>
<dbReference type="InterPro" id="IPR000626">
    <property type="entry name" value="Ubiquitin-like_dom"/>
</dbReference>
<dbReference type="Proteomes" id="UP000321947">
    <property type="component" value="Unassembled WGS sequence"/>
</dbReference>
<gene>
    <name evidence="4" type="ORF">E5676_scaffold1112G00430</name>
    <name evidence="3" type="ORF">E6C27_scaffold417G00930</name>
</gene>
<dbReference type="PROSITE" id="PS50053">
    <property type="entry name" value="UBIQUITIN_2"/>
    <property type="match status" value="1"/>
</dbReference>
<dbReference type="PRINTS" id="PR00348">
    <property type="entry name" value="UBIQUITIN"/>
</dbReference>
<dbReference type="FunFam" id="3.10.20.90:FF:000205">
    <property type="entry name" value="2'-5'-oligoadenylate synthase-like protein 2"/>
    <property type="match status" value="1"/>
</dbReference>
<dbReference type="GO" id="GO:0003729">
    <property type="term" value="F:mRNA binding"/>
    <property type="evidence" value="ECO:0007669"/>
    <property type="project" value="UniProtKB-ARBA"/>
</dbReference>
<dbReference type="Proteomes" id="UP000321393">
    <property type="component" value="Unassembled WGS sequence"/>
</dbReference>
<dbReference type="InterPro" id="IPR019956">
    <property type="entry name" value="Ubiquitin_dom"/>
</dbReference>
<evidence type="ECO:0000313" key="6">
    <source>
        <dbReference type="Proteomes" id="UP000321947"/>
    </source>
</evidence>
<evidence type="ECO:0000259" key="2">
    <source>
        <dbReference type="PROSITE" id="PS50053"/>
    </source>
</evidence>
<dbReference type="InterPro" id="IPR050158">
    <property type="entry name" value="Ubiquitin_ubiquitin-like"/>
</dbReference>
<accession>A0A5D3BMG6</accession>
<dbReference type="InterPro" id="IPR019954">
    <property type="entry name" value="Ubiquitin_CS"/>
</dbReference>
<comment type="caution">
    <text evidence="4">The sequence shown here is derived from an EMBL/GenBank/DDBJ whole genome shotgun (WGS) entry which is preliminary data.</text>
</comment>
<dbReference type="InterPro" id="IPR029071">
    <property type="entry name" value="Ubiquitin-like_domsf"/>
</dbReference>
<reference evidence="5 6" key="1">
    <citation type="submission" date="2019-08" db="EMBL/GenBank/DDBJ databases">
        <title>Draft genome sequences of two oriental melons (Cucumis melo L. var makuwa).</title>
        <authorList>
            <person name="Kwon S.-Y."/>
        </authorList>
    </citation>
    <scope>NUCLEOTIDE SEQUENCE [LARGE SCALE GENOMIC DNA]</scope>
    <source>
        <strain evidence="6">cv. Chang Bougi</strain>
        <strain evidence="5">cv. SW 3</strain>
        <tissue evidence="4">Leaf</tissue>
    </source>
</reference>
<feature type="domain" description="Ubiquitin-like" evidence="2">
    <location>
        <begin position="1"/>
        <end position="74"/>
    </location>
</feature>
<proteinExistence type="predicted"/>
<organism evidence="4 6">
    <name type="scientific">Cucumis melo var. makuwa</name>
    <name type="common">Oriental melon</name>
    <dbReference type="NCBI Taxonomy" id="1194695"/>
    <lineage>
        <taxon>Eukaryota</taxon>
        <taxon>Viridiplantae</taxon>
        <taxon>Streptophyta</taxon>
        <taxon>Embryophyta</taxon>
        <taxon>Tracheophyta</taxon>
        <taxon>Spermatophyta</taxon>
        <taxon>Magnoliopsida</taxon>
        <taxon>eudicotyledons</taxon>
        <taxon>Gunneridae</taxon>
        <taxon>Pentapetalae</taxon>
        <taxon>rosids</taxon>
        <taxon>fabids</taxon>
        <taxon>Cucurbitales</taxon>
        <taxon>Cucurbitaceae</taxon>
        <taxon>Benincaseae</taxon>
        <taxon>Cucumis</taxon>
    </lineage>
</organism>
<dbReference type="OrthoDB" id="1047367at2759"/>
<dbReference type="Gene3D" id="3.10.20.90">
    <property type="entry name" value="Phosphatidylinositol 3-kinase Catalytic Subunit, Chain A, domain 1"/>
    <property type="match status" value="1"/>
</dbReference>
<evidence type="ECO:0000313" key="4">
    <source>
        <dbReference type="EMBL" id="TYK00377.1"/>
    </source>
</evidence>
<evidence type="ECO:0000256" key="1">
    <source>
        <dbReference type="ARBA" id="ARBA00022499"/>
    </source>
</evidence>
<dbReference type="STRING" id="1194695.A0A5D3BMG6"/>
<evidence type="ECO:0000313" key="5">
    <source>
        <dbReference type="Proteomes" id="UP000321393"/>
    </source>
</evidence>
<dbReference type="PROSITE" id="PS00299">
    <property type="entry name" value="UBIQUITIN_1"/>
    <property type="match status" value="1"/>
</dbReference>